<dbReference type="AlphaFoldDB" id="A0A975UDD2"/>
<evidence type="ECO:0008006" key="4">
    <source>
        <dbReference type="Google" id="ProtNLM"/>
    </source>
</evidence>
<name>A0A975UDD2_9VIBR</name>
<evidence type="ECO:0000313" key="3">
    <source>
        <dbReference type="Proteomes" id="UP000694232"/>
    </source>
</evidence>
<dbReference type="KEGG" id="vos:KNV97_08975"/>
<accession>A0A975UDD2</accession>
<organism evidence="2 3">
    <name type="scientific">Vibrio ostreae</name>
    <dbReference type="NCBI Taxonomy" id="2841925"/>
    <lineage>
        <taxon>Bacteria</taxon>
        <taxon>Pseudomonadati</taxon>
        <taxon>Pseudomonadota</taxon>
        <taxon>Gammaproteobacteria</taxon>
        <taxon>Vibrionales</taxon>
        <taxon>Vibrionaceae</taxon>
        <taxon>Vibrio</taxon>
    </lineage>
</organism>
<keyword evidence="1" id="KW-0732">Signal</keyword>
<evidence type="ECO:0000256" key="1">
    <source>
        <dbReference type="SAM" id="SignalP"/>
    </source>
</evidence>
<evidence type="ECO:0000313" key="2">
    <source>
        <dbReference type="EMBL" id="QXO18389.1"/>
    </source>
</evidence>
<protein>
    <recommendedName>
        <fullName evidence="4">DUF2502 domain-containing protein</fullName>
    </recommendedName>
</protein>
<feature type="signal peptide" evidence="1">
    <location>
        <begin position="1"/>
        <end position="20"/>
    </location>
</feature>
<reference evidence="2" key="1">
    <citation type="submission" date="2021-06" db="EMBL/GenBank/DDBJ databases">
        <title>Vibrio nov. sp., novel gut bacterium isolated from Yellow Sea oyster.</title>
        <authorList>
            <person name="Muhammad N."/>
            <person name="Nguyen T.H."/>
            <person name="Lee Y.-J."/>
            <person name="Ko J."/>
            <person name="Kim S.-G."/>
        </authorList>
    </citation>
    <scope>NUCLEOTIDE SEQUENCE</scope>
    <source>
        <strain evidence="2">OG9-811</strain>
    </source>
</reference>
<dbReference type="Proteomes" id="UP000694232">
    <property type="component" value="Chromosome 1"/>
</dbReference>
<sequence>MFNKWLLIGAAVMPLGMAHADVAVRQSGVSVETDCLNIKVDGLSIGAGDCRPRRVYRETVRVYEDHDHHRHPSHWQRKNKWKHDKHWKNGQGHWKKREKVIYQEEWRYEDRGGRHHH</sequence>
<proteinExistence type="predicted"/>
<dbReference type="EMBL" id="CP076643">
    <property type="protein sequence ID" value="QXO18389.1"/>
    <property type="molecule type" value="Genomic_DNA"/>
</dbReference>
<dbReference type="RefSeq" id="WP_136483066.1">
    <property type="nucleotide sequence ID" value="NZ_CP076643.1"/>
</dbReference>
<gene>
    <name evidence="2" type="ORF">KNV97_08975</name>
</gene>
<keyword evidence="3" id="KW-1185">Reference proteome</keyword>
<feature type="chain" id="PRO_5036824995" description="DUF2502 domain-containing protein" evidence="1">
    <location>
        <begin position="21"/>
        <end position="117"/>
    </location>
</feature>